<dbReference type="EMBL" id="JAGIOI010000001">
    <property type="protein sequence ID" value="MBP2412784.1"/>
    <property type="molecule type" value="Genomic_DNA"/>
</dbReference>
<dbReference type="InterPro" id="IPR000835">
    <property type="entry name" value="HTH_MarR-typ"/>
</dbReference>
<dbReference type="SMART" id="SM00347">
    <property type="entry name" value="HTH_MARR"/>
    <property type="match status" value="1"/>
</dbReference>
<organism evidence="2 3">
    <name type="scientific">Arthrobacter stackebrandtii</name>
    <dbReference type="NCBI Taxonomy" id="272161"/>
    <lineage>
        <taxon>Bacteria</taxon>
        <taxon>Bacillati</taxon>
        <taxon>Actinomycetota</taxon>
        <taxon>Actinomycetes</taxon>
        <taxon>Micrococcales</taxon>
        <taxon>Micrococcaceae</taxon>
        <taxon>Arthrobacter</taxon>
    </lineage>
</organism>
<dbReference type="InterPro" id="IPR036390">
    <property type="entry name" value="WH_DNA-bd_sf"/>
</dbReference>
<feature type="domain" description="HTH marR-type" evidence="1">
    <location>
        <begin position="26"/>
        <end position="126"/>
    </location>
</feature>
<evidence type="ECO:0000313" key="3">
    <source>
        <dbReference type="Proteomes" id="UP000711614"/>
    </source>
</evidence>
<evidence type="ECO:0000259" key="1">
    <source>
        <dbReference type="SMART" id="SM00347"/>
    </source>
</evidence>
<gene>
    <name evidence="2" type="ORF">JOF48_001583</name>
</gene>
<keyword evidence="2" id="KW-0238">DNA-binding</keyword>
<dbReference type="Pfam" id="PF01047">
    <property type="entry name" value="MarR"/>
    <property type="match status" value="1"/>
</dbReference>
<accession>A0ABS4YVN0</accession>
<dbReference type="SUPFAM" id="SSF46785">
    <property type="entry name" value="Winged helix' DNA-binding domain"/>
    <property type="match status" value="1"/>
</dbReference>
<name>A0ABS4YVN0_9MICC</name>
<comment type="caution">
    <text evidence="2">The sequence shown here is derived from an EMBL/GenBank/DDBJ whole genome shotgun (WGS) entry which is preliminary data.</text>
</comment>
<dbReference type="RefSeq" id="WP_209679282.1">
    <property type="nucleotide sequence ID" value="NZ_JAGIOI010000001.1"/>
</dbReference>
<evidence type="ECO:0000313" key="2">
    <source>
        <dbReference type="EMBL" id="MBP2412784.1"/>
    </source>
</evidence>
<keyword evidence="3" id="KW-1185">Reference proteome</keyword>
<sequence length="158" mass="17601">MERNAPVLQGLEYELMLFSRYYLRPHHNGDKVLDRSASVLLSRLENAPSMTLKELAGALRLDISTVHRQVAALLRQELLCYAQNDGGELARRVQPTPAGLAALAQTRGVYQEGIGRVIEAWPSEKRAQFLALLRDFNEGVEVLEGGSWPRSSNGECQI</sequence>
<proteinExistence type="predicted"/>
<reference evidence="2 3" key="1">
    <citation type="submission" date="2021-03" db="EMBL/GenBank/DDBJ databases">
        <title>Sequencing the genomes of 1000 actinobacteria strains.</title>
        <authorList>
            <person name="Klenk H.-P."/>
        </authorList>
    </citation>
    <scope>NUCLEOTIDE SEQUENCE [LARGE SCALE GENOMIC DNA]</scope>
    <source>
        <strain evidence="2 3">DSM 16005</strain>
    </source>
</reference>
<dbReference type="Gene3D" id="1.10.10.10">
    <property type="entry name" value="Winged helix-like DNA-binding domain superfamily/Winged helix DNA-binding domain"/>
    <property type="match status" value="1"/>
</dbReference>
<dbReference type="GO" id="GO:0003677">
    <property type="term" value="F:DNA binding"/>
    <property type="evidence" value="ECO:0007669"/>
    <property type="project" value="UniProtKB-KW"/>
</dbReference>
<dbReference type="Proteomes" id="UP000711614">
    <property type="component" value="Unassembled WGS sequence"/>
</dbReference>
<dbReference type="InterPro" id="IPR036388">
    <property type="entry name" value="WH-like_DNA-bd_sf"/>
</dbReference>
<protein>
    <submittedName>
        <fullName evidence="2">DNA-binding MarR family transcriptional regulator</fullName>
    </submittedName>
</protein>